<dbReference type="AlphaFoldDB" id="A0AA43UCX9"/>
<dbReference type="PANTHER" id="PTHR35340">
    <property type="entry name" value="PQQ ENZYME REPEAT PROTEIN-RELATED"/>
    <property type="match status" value="1"/>
</dbReference>
<feature type="signal peptide" evidence="2">
    <location>
        <begin position="1"/>
        <end position="21"/>
    </location>
</feature>
<protein>
    <submittedName>
        <fullName evidence="4">Aryl-sulfate sulfotransferase</fullName>
    </submittedName>
</protein>
<accession>A0AA43UCX9</accession>
<gene>
    <name evidence="4" type="ORF">Q4F26_05000</name>
</gene>
<name>A0AA43UCX9_9LACT</name>
<feature type="region of interest" description="Disordered" evidence="1">
    <location>
        <begin position="19"/>
        <end position="59"/>
    </location>
</feature>
<reference evidence="4" key="1">
    <citation type="submission" date="2023-07" db="EMBL/GenBank/DDBJ databases">
        <title>Between Cages and Wild: Unraveling the Impact of Captivity on Animal Microbiomes and Antimicrobial Resistance.</title>
        <authorList>
            <person name="Schmartz G.P."/>
            <person name="Rehner J."/>
            <person name="Schuff M.J."/>
            <person name="Becker S.L."/>
            <person name="Kravczyk M."/>
            <person name="Gurevich A."/>
            <person name="Francke R."/>
            <person name="Mueller R."/>
            <person name="Keller V."/>
            <person name="Keller A."/>
        </authorList>
    </citation>
    <scope>NUCLEOTIDE SEQUENCE</scope>
    <source>
        <strain evidence="4">S39M_St_73</strain>
    </source>
</reference>
<dbReference type="EMBL" id="JAUNQW010000021">
    <property type="protein sequence ID" value="MDO5457687.1"/>
    <property type="molecule type" value="Genomic_DNA"/>
</dbReference>
<dbReference type="InterPro" id="IPR038477">
    <property type="entry name" value="ASST_N_sf"/>
</dbReference>
<evidence type="ECO:0000313" key="4">
    <source>
        <dbReference type="EMBL" id="MDO5457687.1"/>
    </source>
</evidence>
<comment type="caution">
    <text evidence="4">The sequence shown here is derived from an EMBL/GenBank/DDBJ whole genome shotgun (WGS) entry which is preliminary data.</text>
</comment>
<dbReference type="PANTHER" id="PTHR35340:SF5">
    <property type="entry name" value="ASST-DOMAIN-CONTAINING PROTEIN"/>
    <property type="match status" value="1"/>
</dbReference>
<dbReference type="GO" id="GO:0004062">
    <property type="term" value="F:aryl sulfotransferase activity"/>
    <property type="evidence" value="ECO:0007669"/>
    <property type="project" value="InterPro"/>
</dbReference>
<evidence type="ECO:0000313" key="5">
    <source>
        <dbReference type="Proteomes" id="UP001171751"/>
    </source>
</evidence>
<feature type="domain" description="Arylsulfotransferase N-terminal" evidence="3">
    <location>
        <begin position="95"/>
        <end position="178"/>
    </location>
</feature>
<dbReference type="InterPro" id="IPR035391">
    <property type="entry name" value="Arylsulfotran_N"/>
</dbReference>
<dbReference type="Pfam" id="PF05935">
    <property type="entry name" value="Arylsulfotrans"/>
    <property type="match status" value="1"/>
</dbReference>
<dbReference type="Pfam" id="PF17425">
    <property type="entry name" value="Arylsulfotran_N"/>
    <property type="match status" value="1"/>
</dbReference>
<feature type="chain" id="PRO_5041362338" evidence="2">
    <location>
        <begin position="22"/>
        <end position="572"/>
    </location>
</feature>
<dbReference type="Proteomes" id="UP001171751">
    <property type="component" value="Unassembled WGS sequence"/>
</dbReference>
<dbReference type="InterPro" id="IPR010262">
    <property type="entry name" value="Arylsulfotransferase_bact"/>
</dbReference>
<dbReference type="Gene3D" id="2.60.40.3100">
    <property type="entry name" value="Arylsulphate sulphotransferase monomer, N-terminal domain"/>
    <property type="match status" value="1"/>
</dbReference>
<evidence type="ECO:0000259" key="3">
    <source>
        <dbReference type="Pfam" id="PF17425"/>
    </source>
</evidence>
<proteinExistence type="predicted"/>
<keyword evidence="2" id="KW-0732">Signal</keyword>
<feature type="compositionally biased region" description="Polar residues" evidence="1">
    <location>
        <begin position="19"/>
        <end position="33"/>
    </location>
</feature>
<sequence>MLKVILSLGLALILVGCGSTSEDNNENQSTGDTATEEASENVEQSESAEVSEGENEDIGYRFTENTDFLEEQAAKENEIRKEWEKGTYTPDAPLAVVDPYDIAPLSGVLLFETEEPVKASYYVEGDTADTTFSDTIDEFKEAHEIPILGLYADRENTVQVELEDEAGNKEEYQVQLETEPIPEGFYDLELVESQPKKMHPGLTFLNSSASEYTAVDSQGDIRFMLKPWMANNVEHLDNGNFIILLRREHVEDDASGVVYDHLLEVDMMGKATNSYIFEMDNYESQYPFDHDMIELDNGNILALVHDSQSEYVEDNMIEFDMDTGEILKVTDFKDLFPADYYEDYQYQGEDSYDWLHHNSIDQTADGKSLLMSGRNHDMIVKMTYPENEIEWISVIDDNWEETTRPDEYMLEPVGDVKFQMAQHAVEEMPDQDDDPDTMDIMVFDNNRMIMRGHEDEAEKYSRAVQYRINEADMTVEEIWSYGEERGEYSYTDIVSDADYLEESNNVLIDFGRAYNENGDAVSHIVEVDKETNEVVFEYHLTQTERSDRRQIYRAERLPLYPENYTSTSFLDE</sequence>
<dbReference type="InterPro" id="IPR053143">
    <property type="entry name" value="Arylsulfate_ST"/>
</dbReference>
<keyword evidence="5" id="KW-1185">Reference proteome</keyword>
<evidence type="ECO:0000256" key="2">
    <source>
        <dbReference type="SAM" id="SignalP"/>
    </source>
</evidence>
<evidence type="ECO:0000256" key="1">
    <source>
        <dbReference type="SAM" id="MobiDB-lite"/>
    </source>
</evidence>
<organism evidence="4 5">
    <name type="scientific">Atopococcus tabaci</name>
    <dbReference type="NCBI Taxonomy" id="269774"/>
    <lineage>
        <taxon>Bacteria</taxon>
        <taxon>Bacillati</taxon>
        <taxon>Bacillota</taxon>
        <taxon>Bacilli</taxon>
        <taxon>Lactobacillales</taxon>
        <taxon>Carnobacteriaceae</taxon>
        <taxon>Atopococcus</taxon>
    </lineage>
</organism>
<dbReference type="PROSITE" id="PS51257">
    <property type="entry name" value="PROKAR_LIPOPROTEIN"/>
    <property type="match status" value="1"/>
</dbReference>